<dbReference type="GO" id="GO:0016705">
    <property type="term" value="F:oxidoreductase activity, acting on paired donors, with incorporation or reduction of molecular oxygen"/>
    <property type="evidence" value="ECO:0007669"/>
    <property type="project" value="InterPro"/>
</dbReference>
<organism evidence="7 8">
    <name type="scientific">Carpinus fangiana</name>
    <dbReference type="NCBI Taxonomy" id="176857"/>
    <lineage>
        <taxon>Eukaryota</taxon>
        <taxon>Viridiplantae</taxon>
        <taxon>Streptophyta</taxon>
        <taxon>Embryophyta</taxon>
        <taxon>Tracheophyta</taxon>
        <taxon>Spermatophyta</taxon>
        <taxon>Magnoliopsida</taxon>
        <taxon>eudicotyledons</taxon>
        <taxon>Gunneridae</taxon>
        <taxon>Pentapetalae</taxon>
        <taxon>rosids</taxon>
        <taxon>fabids</taxon>
        <taxon>Fagales</taxon>
        <taxon>Betulaceae</taxon>
        <taxon>Carpinus</taxon>
    </lineage>
</organism>
<dbReference type="PRINTS" id="PR00385">
    <property type="entry name" value="P450"/>
</dbReference>
<dbReference type="PANTHER" id="PTHR24305:SF96">
    <property type="entry name" value="CYTOCHROME P450 MONOOXYGENASE STCB-RELATED"/>
    <property type="match status" value="1"/>
</dbReference>
<dbReference type="InterPro" id="IPR002401">
    <property type="entry name" value="Cyt_P450_E_grp-I"/>
</dbReference>
<dbReference type="PROSITE" id="PS00086">
    <property type="entry name" value="CYTOCHROME_P450"/>
    <property type="match status" value="1"/>
</dbReference>
<keyword evidence="6" id="KW-0472">Membrane</keyword>
<evidence type="ECO:0000256" key="2">
    <source>
        <dbReference type="ARBA" id="ARBA00010617"/>
    </source>
</evidence>
<dbReference type="SUPFAM" id="SSF48264">
    <property type="entry name" value="Cytochrome P450"/>
    <property type="match status" value="1"/>
</dbReference>
<comment type="caution">
    <text evidence="7">The sequence shown here is derived from an EMBL/GenBank/DDBJ whole genome shotgun (WGS) entry which is preliminary data.</text>
</comment>
<keyword evidence="4 5" id="KW-0479">Metal-binding</keyword>
<evidence type="ECO:0000256" key="1">
    <source>
        <dbReference type="ARBA" id="ARBA00001971"/>
    </source>
</evidence>
<comment type="cofactor">
    <cofactor evidence="1 4">
        <name>heme</name>
        <dbReference type="ChEBI" id="CHEBI:30413"/>
    </cofactor>
</comment>
<dbReference type="CDD" id="cd11059">
    <property type="entry name" value="CYP_fungal"/>
    <property type="match status" value="1"/>
</dbReference>
<evidence type="ECO:0000313" key="8">
    <source>
        <dbReference type="Proteomes" id="UP000327013"/>
    </source>
</evidence>
<evidence type="ECO:0000256" key="5">
    <source>
        <dbReference type="RuleBase" id="RU000461"/>
    </source>
</evidence>
<dbReference type="InterPro" id="IPR036396">
    <property type="entry name" value="Cyt_P450_sf"/>
</dbReference>
<evidence type="ECO:0000313" key="7">
    <source>
        <dbReference type="EMBL" id="KAB8542089.1"/>
    </source>
</evidence>
<dbReference type="PANTHER" id="PTHR24305">
    <property type="entry name" value="CYTOCHROME P450"/>
    <property type="match status" value="1"/>
</dbReference>
<proteinExistence type="inferred from homology"/>
<dbReference type="GO" id="GO:0004497">
    <property type="term" value="F:monooxygenase activity"/>
    <property type="evidence" value="ECO:0007669"/>
    <property type="project" value="UniProtKB-KW"/>
</dbReference>
<dbReference type="Pfam" id="PF00067">
    <property type="entry name" value="p450"/>
    <property type="match status" value="1"/>
</dbReference>
<evidence type="ECO:0000256" key="3">
    <source>
        <dbReference type="ARBA" id="ARBA00023002"/>
    </source>
</evidence>
<comment type="similarity">
    <text evidence="2 5">Belongs to the cytochrome P450 family.</text>
</comment>
<name>A0A5N6L1R6_9ROSI</name>
<dbReference type="OrthoDB" id="548633at2759"/>
<keyword evidence="3 5" id="KW-0560">Oxidoreductase</keyword>
<dbReference type="Gene3D" id="1.10.630.10">
    <property type="entry name" value="Cytochrome P450"/>
    <property type="match status" value="1"/>
</dbReference>
<evidence type="ECO:0000256" key="6">
    <source>
        <dbReference type="SAM" id="Phobius"/>
    </source>
</evidence>
<reference evidence="7 8" key="1">
    <citation type="submission" date="2019-06" db="EMBL/GenBank/DDBJ databases">
        <title>A chromosomal-level reference genome of Carpinus fangiana (Coryloideae, Betulaceae).</title>
        <authorList>
            <person name="Yang X."/>
            <person name="Wang Z."/>
            <person name="Zhang L."/>
            <person name="Hao G."/>
            <person name="Liu J."/>
            <person name="Yang Y."/>
        </authorList>
    </citation>
    <scope>NUCLEOTIDE SEQUENCE [LARGE SCALE GENOMIC DNA]</scope>
    <source>
        <strain evidence="7">Cfa_2016G</strain>
        <tissue evidence="7">Leaf</tissue>
    </source>
</reference>
<feature type="binding site" description="axial binding residue" evidence="4">
    <location>
        <position position="456"/>
    </location>
    <ligand>
        <name>heme</name>
        <dbReference type="ChEBI" id="CHEBI:30413"/>
    </ligand>
    <ligandPart>
        <name>Fe</name>
        <dbReference type="ChEBI" id="CHEBI:18248"/>
    </ligandPart>
</feature>
<keyword evidence="8" id="KW-1185">Reference proteome</keyword>
<dbReference type="InterPro" id="IPR017972">
    <property type="entry name" value="Cyt_P450_CS"/>
</dbReference>
<keyword evidence="6" id="KW-0812">Transmembrane</keyword>
<evidence type="ECO:0000256" key="4">
    <source>
        <dbReference type="PIRSR" id="PIRSR602401-1"/>
    </source>
</evidence>
<accession>A0A5N6L1R6</accession>
<dbReference type="GO" id="GO:0005506">
    <property type="term" value="F:iron ion binding"/>
    <property type="evidence" value="ECO:0007669"/>
    <property type="project" value="InterPro"/>
</dbReference>
<dbReference type="EMBL" id="VIBQ01000059">
    <property type="protein sequence ID" value="KAB8542089.1"/>
    <property type="molecule type" value="Genomic_DNA"/>
</dbReference>
<keyword evidence="4 5" id="KW-0349">Heme</keyword>
<dbReference type="InterPro" id="IPR001128">
    <property type="entry name" value="Cyt_P450"/>
</dbReference>
<keyword evidence="4 5" id="KW-0408">Iron</keyword>
<gene>
    <name evidence="7" type="ORF">FH972_025552</name>
</gene>
<protein>
    <recommendedName>
        <fullName evidence="9">Cytochrome P450</fullName>
    </recommendedName>
</protein>
<sequence>MAALSFSGSLANAMLQFDLTAVWAFTTFLIFVVLTRVLYTAYCTPLSRVPGPWYAPFTNIPLKIAVLGGRRAFHVHNLHSRYGSVVRISPNELAICDTEGFNKIHAGRQGFPKNSWYQRITGDSILAIFTMRDPKVHAERRRILSKGFSKSSLRSSWEGEIRDMVNIAIDGMHQDALHDPTRAVDVSKWFTLLATDIAGRVMFGDSFGMLQAGKKTEYCELVEKATLASALREEIPFIRILAACLPIKLFKDVTASIPLMNEYGRRAVVNTRAALTLYSKQMTIFSGMVVGQEKEPGSLTDADIATEARNLTIAASDTTATALTYFVWDVIRRPQLQAALERELSTLQGEELTDEVLEHLPLFNATFLEVLRLHGSAASSLPRDVPNGGAVFDGFAVPEGTIVHTQAYTMHRRPEVWGVDADEFKIERWLNESGTSIRTGIEHSTYSPFGTGVRACIGIHLAWMEMRHAGAAFLLRCAQAQIAPEMHEDEMDMEDYFTMKPKGRRCMVSLSG</sequence>
<keyword evidence="5" id="KW-0503">Monooxygenase</keyword>
<evidence type="ECO:0008006" key="9">
    <source>
        <dbReference type="Google" id="ProtNLM"/>
    </source>
</evidence>
<dbReference type="InterPro" id="IPR050121">
    <property type="entry name" value="Cytochrome_P450_monoxygenase"/>
</dbReference>
<dbReference type="GO" id="GO:0020037">
    <property type="term" value="F:heme binding"/>
    <property type="evidence" value="ECO:0007669"/>
    <property type="project" value="InterPro"/>
</dbReference>
<dbReference type="Proteomes" id="UP000327013">
    <property type="component" value="Unassembled WGS sequence"/>
</dbReference>
<feature type="transmembrane region" description="Helical" evidence="6">
    <location>
        <begin position="20"/>
        <end position="39"/>
    </location>
</feature>
<keyword evidence="6" id="KW-1133">Transmembrane helix</keyword>
<dbReference type="AlphaFoldDB" id="A0A5N6L1R6"/>
<dbReference type="PRINTS" id="PR00463">
    <property type="entry name" value="EP450I"/>
</dbReference>